<gene>
    <name evidence="2" type="ORF">SAMN02745119_02146</name>
</gene>
<feature type="transmembrane region" description="Helical" evidence="1">
    <location>
        <begin position="131"/>
        <end position="150"/>
    </location>
</feature>
<evidence type="ECO:0000313" key="2">
    <source>
        <dbReference type="EMBL" id="SJZ96343.1"/>
    </source>
</evidence>
<feature type="transmembrane region" description="Helical" evidence="1">
    <location>
        <begin position="282"/>
        <end position="304"/>
    </location>
</feature>
<keyword evidence="1" id="KW-0812">Transmembrane</keyword>
<reference evidence="3" key="1">
    <citation type="submission" date="2017-02" db="EMBL/GenBank/DDBJ databases">
        <authorList>
            <person name="Varghese N."/>
            <person name="Submissions S."/>
        </authorList>
    </citation>
    <scope>NUCLEOTIDE SEQUENCE [LARGE SCALE GENOMIC DNA]</scope>
    <source>
        <strain evidence="3">ATCC BAA-34</strain>
    </source>
</reference>
<feature type="transmembrane region" description="Helical" evidence="1">
    <location>
        <begin position="255"/>
        <end position="275"/>
    </location>
</feature>
<dbReference type="OrthoDB" id="9810382at2"/>
<evidence type="ECO:0000256" key="1">
    <source>
        <dbReference type="SAM" id="Phobius"/>
    </source>
</evidence>
<dbReference type="Proteomes" id="UP000190102">
    <property type="component" value="Unassembled WGS sequence"/>
</dbReference>
<keyword evidence="1" id="KW-0472">Membrane</keyword>
<organism evidence="2 3">
    <name type="scientific">Trichlorobacter thiogenes</name>
    <dbReference type="NCBI Taxonomy" id="115783"/>
    <lineage>
        <taxon>Bacteria</taxon>
        <taxon>Pseudomonadati</taxon>
        <taxon>Thermodesulfobacteriota</taxon>
        <taxon>Desulfuromonadia</taxon>
        <taxon>Geobacterales</taxon>
        <taxon>Geobacteraceae</taxon>
        <taxon>Trichlorobacter</taxon>
    </lineage>
</organism>
<name>A0A1T4PXX8_9BACT</name>
<proteinExistence type="predicted"/>
<feature type="transmembrane region" description="Helical" evidence="1">
    <location>
        <begin position="324"/>
        <end position="345"/>
    </location>
</feature>
<feature type="transmembrane region" description="Helical" evidence="1">
    <location>
        <begin position="67"/>
        <end position="89"/>
    </location>
</feature>
<feature type="transmembrane region" description="Helical" evidence="1">
    <location>
        <begin position="20"/>
        <end position="46"/>
    </location>
</feature>
<feature type="transmembrane region" description="Helical" evidence="1">
    <location>
        <begin position="101"/>
        <end position="119"/>
    </location>
</feature>
<sequence>MNPATLIPIADTLTAPNGWFQFFLMLTFPLHLFAMNAMLGAGLVAFISHLYPGRAYRELSHELAKALPFLVAFTVNLGVAPLLFVNVIYGHLLYSSTVLMGLYWLAVIPLLIIAYYLAYIYDFSFKQLGNLAMFVLLAVLVLLLTVGFIFSNNMSMMISPVSWSRWFTTPGGTLLNLADPTLLPRYLHIITGSLAVGGLFSALYASTLLKSDPEVSEAGKKLGMQLFSWLTLLQFGVGTWFLLTLPQKTMSRFMGGSPVATLLLVVGVLLAVATLITGFKRLVLPTVCLTLPLVYVMSFMRDVVRGNFLAPYFNPSTVPVQVQWSPLIFFLVTLMLGLVLVVWMLSKLQIFKKVS</sequence>
<dbReference type="EMBL" id="FUWR01000011">
    <property type="protein sequence ID" value="SJZ96343.1"/>
    <property type="molecule type" value="Genomic_DNA"/>
</dbReference>
<dbReference type="RefSeq" id="WP_078790424.1">
    <property type="nucleotide sequence ID" value="NZ_FUWR01000011.1"/>
</dbReference>
<feature type="transmembrane region" description="Helical" evidence="1">
    <location>
        <begin position="226"/>
        <end position="243"/>
    </location>
</feature>
<protein>
    <submittedName>
        <fullName evidence="2">Uncharacterized protein</fullName>
    </submittedName>
</protein>
<keyword evidence="1" id="KW-1133">Transmembrane helix</keyword>
<accession>A0A1T4PXX8</accession>
<dbReference type="STRING" id="115783.SAMN02745119_02146"/>
<keyword evidence="3" id="KW-1185">Reference proteome</keyword>
<dbReference type="AlphaFoldDB" id="A0A1T4PXX8"/>
<feature type="transmembrane region" description="Helical" evidence="1">
    <location>
        <begin position="186"/>
        <end position="205"/>
    </location>
</feature>
<evidence type="ECO:0000313" key="3">
    <source>
        <dbReference type="Proteomes" id="UP000190102"/>
    </source>
</evidence>